<keyword evidence="2" id="KW-0472">Membrane</keyword>
<protein>
    <recommendedName>
        <fullName evidence="5">ABC-type branched-subunit amino acid transport system substrate-binding protein</fullName>
    </recommendedName>
</protein>
<feature type="transmembrane region" description="Helical" evidence="2">
    <location>
        <begin position="312"/>
        <end position="334"/>
    </location>
</feature>
<accession>A0A7X6RJ67</accession>
<dbReference type="SUPFAM" id="SSF53822">
    <property type="entry name" value="Periplasmic binding protein-like I"/>
    <property type="match status" value="1"/>
</dbReference>
<keyword evidence="2" id="KW-0812">Transmembrane</keyword>
<dbReference type="RefSeq" id="WP_051032338.1">
    <property type="nucleotide sequence ID" value="NZ_CAWPHS010000015.1"/>
</dbReference>
<sequence length="831" mass="89185">MHDPDKTVAIICGASQWPHLNRFAGDAAFRNTAKGVEQYLAGRAGMGLAASNILNLFDSTISAVEHFDRIRAFLLGHMDRLHSRDGRGMLVLVAYIGHGAFFEGQRFYCLLLRETHEPAPVESSMRVTVLAHTLRSTAPRSARIVILDSCFAGHAANDFQGAVEEVAAAKVDEIVEQEARLDRRARESAGQIERILGYDSASGVALLCASSSRDPARLAGKGSFTLFGRALIDVLEVGDRHRPGPMSLRQICGLIAARLESIRDAPAPQVHSPEQDGGRDLADAPLFPNPAGPPRPLPGVERRRRQRQLTRAAVAVAVLAAVGISTGGGARFAGHDPGYLRGHCGTEITTLISVGAECIGLTDGSFDLFQPVDRDEAVENRIRSVENTIAAQNRLAEQRHREHPDRPYVTLVDLEALTAPEGGTAAGLTAERESLEGLAVAQNLQLDAEEAGAPLIRVLIGNAGRDMQSGPRLAAQIADSARKDPSIVGVIGLNLSNQATKNTVAVLNDARIPTVATTLSFDYLADWIPLFVQVAPQDRSEAATAAGFAAQLGTSKRVRIYYSGDPNDLYSANLRDDAAYWFEKFGFTVQTTAFTPAGQGTDAQQPRPGDRLIGDAAAAGADNCSIDGIAFFAARGVPDFGTFLDGVASCGGTDATVIGGDDVTRHVADPAARYRTPSVPYYFMSFTPVPETDPEPGPARDFHARLNTLFPFEKDGQRSLDGHAALTFDATQVYVAAVTQLHRNGREISAAALSRQITKLGSFQGVTGTFDYGDANRPNVPRHKPVTVMRVRHGDVDPEIQAYCGELPGRRRSPEPWCPPDADENPPTPPR</sequence>
<keyword evidence="2" id="KW-1133">Transmembrane helix</keyword>
<gene>
    <name evidence="3" type="ORF">HGA07_19850</name>
</gene>
<feature type="compositionally biased region" description="Basic and acidic residues" evidence="1">
    <location>
        <begin position="273"/>
        <end position="282"/>
    </location>
</feature>
<feature type="region of interest" description="Disordered" evidence="1">
    <location>
        <begin position="265"/>
        <end position="306"/>
    </location>
</feature>
<evidence type="ECO:0000256" key="1">
    <source>
        <dbReference type="SAM" id="MobiDB-lite"/>
    </source>
</evidence>
<keyword evidence="4" id="KW-1185">Reference proteome</keyword>
<dbReference type="Proteomes" id="UP000523447">
    <property type="component" value="Unassembled WGS sequence"/>
</dbReference>
<evidence type="ECO:0000256" key="2">
    <source>
        <dbReference type="SAM" id="Phobius"/>
    </source>
</evidence>
<comment type="caution">
    <text evidence="3">The sequence shown here is derived from an EMBL/GenBank/DDBJ whole genome shotgun (WGS) entry which is preliminary data.</text>
</comment>
<feature type="compositionally biased region" description="Pro residues" evidence="1">
    <location>
        <begin position="287"/>
        <end position="297"/>
    </location>
</feature>
<evidence type="ECO:0008006" key="5">
    <source>
        <dbReference type="Google" id="ProtNLM"/>
    </source>
</evidence>
<dbReference type="InterPro" id="IPR028082">
    <property type="entry name" value="Peripla_BP_I"/>
</dbReference>
<evidence type="ECO:0000313" key="3">
    <source>
        <dbReference type="EMBL" id="NKY87875.1"/>
    </source>
</evidence>
<feature type="region of interest" description="Disordered" evidence="1">
    <location>
        <begin position="806"/>
        <end position="831"/>
    </location>
</feature>
<dbReference type="AlphaFoldDB" id="A0A7X6RJ67"/>
<organism evidence="3 4">
    <name type="scientific">Nocardia veterana</name>
    <dbReference type="NCBI Taxonomy" id="132249"/>
    <lineage>
        <taxon>Bacteria</taxon>
        <taxon>Bacillati</taxon>
        <taxon>Actinomycetota</taxon>
        <taxon>Actinomycetes</taxon>
        <taxon>Mycobacteriales</taxon>
        <taxon>Nocardiaceae</taxon>
        <taxon>Nocardia</taxon>
    </lineage>
</organism>
<proteinExistence type="predicted"/>
<dbReference type="EMBL" id="JAAXPE010000022">
    <property type="protein sequence ID" value="NKY87875.1"/>
    <property type="molecule type" value="Genomic_DNA"/>
</dbReference>
<name>A0A7X6RJ67_9NOCA</name>
<evidence type="ECO:0000313" key="4">
    <source>
        <dbReference type="Proteomes" id="UP000523447"/>
    </source>
</evidence>
<dbReference type="Gene3D" id="3.40.50.2300">
    <property type="match status" value="2"/>
</dbReference>
<dbReference type="CDD" id="cd06268">
    <property type="entry name" value="PBP1_ABC_transporter_LIVBP-like"/>
    <property type="match status" value="1"/>
</dbReference>
<reference evidence="3 4" key="1">
    <citation type="submission" date="2020-04" db="EMBL/GenBank/DDBJ databases">
        <title>MicrobeNet Type strains.</title>
        <authorList>
            <person name="Nicholson A.C."/>
        </authorList>
    </citation>
    <scope>NUCLEOTIDE SEQUENCE [LARGE SCALE GENOMIC DNA]</scope>
    <source>
        <strain evidence="3 4">DSM 44445</strain>
    </source>
</reference>